<accession>A0A672J820</accession>
<dbReference type="PANTHER" id="PTHR22803">
    <property type="entry name" value="MANNOSE, PHOSPHOLIPASE, LECTIN RECEPTOR RELATED"/>
    <property type="match status" value="1"/>
</dbReference>
<reference evidence="2" key="1">
    <citation type="submission" date="2025-08" db="UniProtKB">
        <authorList>
            <consortium name="Ensembl"/>
        </authorList>
    </citation>
    <scope>IDENTIFICATION</scope>
</reference>
<organism evidence="2 3">
    <name type="scientific">Salarias fasciatus</name>
    <name type="common">Jewelled blenny</name>
    <name type="synonym">Blennius fasciatus</name>
    <dbReference type="NCBI Taxonomy" id="181472"/>
    <lineage>
        <taxon>Eukaryota</taxon>
        <taxon>Metazoa</taxon>
        <taxon>Chordata</taxon>
        <taxon>Craniata</taxon>
        <taxon>Vertebrata</taxon>
        <taxon>Euteleostomi</taxon>
        <taxon>Actinopterygii</taxon>
        <taxon>Neopterygii</taxon>
        <taxon>Teleostei</taxon>
        <taxon>Neoteleostei</taxon>
        <taxon>Acanthomorphata</taxon>
        <taxon>Ovalentaria</taxon>
        <taxon>Blenniimorphae</taxon>
        <taxon>Blenniiformes</taxon>
        <taxon>Blennioidei</taxon>
        <taxon>Blenniidae</taxon>
        <taxon>Salariinae</taxon>
        <taxon>Salarias</taxon>
    </lineage>
</organism>
<proteinExistence type="predicted"/>
<dbReference type="InterPro" id="IPR016187">
    <property type="entry name" value="CTDL_fold"/>
</dbReference>
<dbReference type="SUPFAM" id="SSF56436">
    <property type="entry name" value="C-type lectin-like"/>
    <property type="match status" value="1"/>
</dbReference>
<dbReference type="InterPro" id="IPR001304">
    <property type="entry name" value="C-type_lectin-like"/>
</dbReference>
<dbReference type="SMART" id="SM00034">
    <property type="entry name" value="CLECT"/>
    <property type="match status" value="1"/>
</dbReference>
<dbReference type="Gene3D" id="3.10.100.10">
    <property type="entry name" value="Mannose-Binding Protein A, subunit A"/>
    <property type="match status" value="1"/>
</dbReference>
<dbReference type="InterPro" id="IPR050111">
    <property type="entry name" value="C-type_lectin/snaclec_domain"/>
</dbReference>
<dbReference type="InterPro" id="IPR016186">
    <property type="entry name" value="C-type_lectin-like/link_sf"/>
</dbReference>
<name>A0A672J820_SALFA</name>
<keyword evidence="3" id="KW-1185">Reference proteome</keyword>
<reference evidence="2" key="2">
    <citation type="submission" date="2025-09" db="UniProtKB">
        <authorList>
            <consortium name="Ensembl"/>
        </authorList>
    </citation>
    <scope>IDENTIFICATION</scope>
</reference>
<evidence type="ECO:0000313" key="3">
    <source>
        <dbReference type="Proteomes" id="UP000472267"/>
    </source>
</evidence>
<evidence type="ECO:0000313" key="2">
    <source>
        <dbReference type="Ensembl" id="ENSSFAP00005050343.1"/>
    </source>
</evidence>
<evidence type="ECO:0000259" key="1">
    <source>
        <dbReference type="PROSITE" id="PS50041"/>
    </source>
</evidence>
<dbReference type="AlphaFoldDB" id="A0A672J820"/>
<dbReference type="Ensembl" id="ENSSFAT00005051978.1">
    <property type="protein sequence ID" value="ENSSFAP00005050343.1"/>
    <property type="gene ID" value="ENSSFAG00005024288.1"/>
</dbReference>
<sequence>TFSVEQPVMTVVCLSVTELRCPGNDWYEFGEFCYKPFSERKTWGAARDDCFYRGGDLVSIHSQEEEEFLSTYSKGTSKWIGYSWSDGTPLSHTNWADGEPNNHEGREECVEMVSSTNGTYSWWNDLNCDSVISFPSIPEKLGIHKNICGILICQLKQLEISQIKSGHTLDLPSFKASRAAAE</sequence>
<dbReference type="PROSITE" id="PS50041">
    <property type="entry name" value="C_TYPE_LECTIN_2"/>
    <property type="match status" value="1"/>
</dbReference>
<feature type="domain" description="C-type lectin" evidence="1">
    <location>
        <begin position="29"/>
        <end position="134"/>
    </location>
</feature>
<protein>
    <recommendedName>
        <fullName evidence="1">C-type lectin domain-containing protein</fullName>
    </recommendedName>
</protein>
<dbReference type="Pfam" id="PF00059">
    <property type="entry name" value="Lectin_C"/>
    <property type="match status" value="1"/>
</dbReference>
<dbReference type="Proteomes" id="UP000472267">
    <property type="component" value="Unassembled WGS sequence"/>
</dbReference>